<evidence type="ECO:0000313" key="4">
    <source>
        <dbReference type="Proteomes" id="UP000674143"/>
    </source>
</evidence>
<proteinExistence type="predicted"/>
<dbReference type="KEGG" id="loi:92360005"/>
<feature type="chain" id="PRO_5032934845" evidence="2">
    <location>
        <begin position="21"/>
        <end position="283"/>
    </location>
</feature>
<keyword evidence="2" id="KW-0732">Signal</keyword>
<dbReference type="AlphaFoldDB" id="A0A836H0U8"/>
<sequence length="283" mass="31067">MARALLFALSLLVLAAAVNARELHLPADIYDNAAGEWSVEVTSSCRLPLFGSVTFQNATAAVNWQEEGAPEMIISRQSLDSSLSMAALADFLTRDGHELSYAVCGRQDNYLSTPQRPTQVAGMTTTYMVAYSGVPSRSLGGGTCDNTRERTVTIQAMGEPFKPNNGKEWHMQEALYAIDIIVDTMNMEGTCAGMRGTAASNPVPENKKRPRKRRAHRTLRSGLVVSKADEVAAENGVVTLRLIRRSAAHQPWFLRYYTPIVFATTFITYRIVHSFCSARAAKS</sequence>
<comment type="caution">
    <text evidence="3">The sequence shown here is derived from an EMBL/GenBank/DDBJ whole genome shotgun (WGS) entry which is preliminary data.</text>
</comment>
<evidence type="ECO:0000256" key="1">
    <source>
        <dbReference type="SAM" id="MobiDB-lite"/>
    </source>
</evidence>
<gene>
    <name evidence="3" type="ORF">LSCM4_04082</name>
</gene>
<protein>
    <submittedName>
        <fullName evidence="3">Uncharacterized protein</fullName>
    </submittedName>
</protein>
<reference evidence="4" key="1">
    <citation type="journal article" date="2021" name="Microbiol. Resour. Announc.">
        <title>LGAAP: Leishmaniinae Genome Assembly and Annotation Pipeline.</title>
        <authorList>
            <person name="Almutairi H."/>
            <person name="Urbaniak M.D."/>
            <person name="Bates M.D."/>
            <person name="Jariyapan N."/>
            <person name="Kwakye-Nuako G."/>
            <person name="Thomaz-Soccol V."/>
            <person name="Al-Salem W.S."/>
            <person name="Dillon R.J."/>
            <person name="Bates P.A."/>
            <person name="Gatherer D."/>
        </authorList>
    </citation>
    <scope>NUCLEOTIDE SEQUENCE [LARGE SCALE GENOMIC DNA]</scope>
</reference>
<dbReference type="Proteomes" id="UP000674143">
    <property type="component" value="Unassembled WGS sequence"/>
</dbReference>
<feature type="region of interest" description="Disordered" evidence="1">
    <location>
        <begin position="195"/>
        <end position="216"/>
    </location>
</feature>
<organism evidence="3 4">
    <name type="scientific">Leishmania orientalis</name>
    <dbReference type="NCBI Taxonomy" id="2249476"/>
    <lineage>
        <taxon>Eukaryota</taxon>
        <taxon>Discoba</taxon>
        <taxon>Euglenozoa</taxon>
        <taxon>Kinetoplastea</taxon>
        <taxon>Metakinetoplastina</taxon>
        <taxon>Trypanosomatida</taxon>
        <taxon>Trypanosomatidae</taxon>
        <taxon>Leishmaniinae</taxon>
        <taxon>Leishmania</taxon>
    </lineage>
</organism>
<dbReference type="RefSeq" id="XP_067062008.1">
    <property type="nucleotide sequence ID" value="XM_067206071.1"/>
</dbReference>
<feature type="signal peptide" evidence="2">
    <location>
        <begin position="1"/>
        <end position="20"/>
    </location>
</feature>
<reference evidence="4" key="2">
    <citation type="journal article" date="2021" name="Sci. Data">
        <title>Chromosome-scale genome sequencing, assembly and annotation of six genomes from subfamily Leishmaniinae.</title>
        <authorList>
            <person name="Almutairi H."/>
            <person name="Urbaniak M.D."/>
            <person name="Bates M.D."/>
            <person name="Jariyapan N."/>
            <person name="Kwakye-Nuako G."/>
            <person name="Thomaz Soccol V."/>
            <person name="Al-Salem W.S."/>
            <person name="Dillon R.J."/>
            <person name="Bates P.A."/>
            <person name="Gatherer D."/>
        </authorList>
    </citation>
    <scope>NUCLEOTIDE SEQUENCE [LARGE SCALE GENOMIC DNA]</scope>
</reference>
<accession>A0A836H0U8</accession>
<keyword evidence="4" id="KW-1185">Reference proteome</keyword>
<name>A0A836H0U8_9TRYP</name>
<dbReference type="EMBL" id="JAFHLR010000027">
    <property type="protein sequence ID" value="KAG5475500.1"/>
    <property type="molecule type" value="Genomic_DNA"/>
</dbReference>
<evidence type="ECO:0000313" key="3">
    <source>
        <dbReference type="EMBL" id="KAG5475500.1"/>
    </source>
</evidence>
<evidence type="ECO:0000256" key="2">
    <source>
        <dbReference type="SAM" id="SignalP"/>
    </source>
</evidence>
<dbReference type="GeneID" id="92360005"/>